<protein>
    <submittedName>
        <fullName evidence="1">Uncharacterized protein</fullName>
    </submittedName>
</protein>
<proteinExistence type="predicted"/>
<gene>
    <name evidence="1" type="ORF">IWQ57_003089</name>
</gene>
<comment type="caution">
    <text evidence="1">The sequence shown here is derived from an EMBL/GenBank/DDBJ whole genome shotgun (WGS) entry which is preliminary data.</text>
</comment>
<evidence type="ECO:0000313" key="2">
    <source>
        <dbReference type="Proteomes" id="UP001140234"/>
    </source>
</evidence>
<dbReference type="EMBL" id="JANBUJ010000928">
    <property type="protein sequence ID" value="KAJ2769473.1"/>
    <property type="molecule type" value="Genomic_DNA"/>
</dbReference>
<accession>A0ACC1JXX6</accession>
<dbReference type="Proteomes" id="UP001140234">
    <property type="component" value="Unassembled WGS sequence"/>
</dbReference>
<organism evidence="1 2">
    <name type="scientific">Coemansia nantahalensis</name>
    <dbReference type="NCBI Taxonomy" id="2789366"/>
    <lineage>
        <taxon>Eukaryota</taxon>
        <taxon>Fungi</taxon>
        <taxon>Fungi incertae sedis</taxon>
        <taxon>Zoopagomycota</taxon>
        <taxon>Kickxellomycotina</taxon>
        <taxon>Kickxellomycetes</taxon>
        <taxon>Kickxellales</taxon>
        <taxon>Kickxellaceae</taxon>
        <taxon>Coemansia</taxon>
    </lineage>
</organism>
<name>A0ACC1JXX6_9FUNG</name>
<sequence>MHAVMEKGPDRLAGQAAPCDASEAPEAPLLKDSGFSDDAALYSSPLRAPLLWRNTRARSKCIVYLEPRVGSPLYRAVEGFFRVSAEQLGYTEAHQYHPHSSMTGFIDLADLAAAGSGVVARIVTHLQRAIAANGRLPMPRARKVRTTSDYPHAGTHKIEIQLDTPPVFRAIAEEVAAMVPDAGIRPKRMAHISLAYSNKHVDTGTTISADRARALDALAATFLVDPAIEDPAQNLWDIAFYELSFKSPVVSTPHRFTQIARWPL</sequence>
<reference evidence="1" key="1">
    <citation type="submission" date="2022-07" db="EMBL/GenBank/DDBJ databases">
        <title>Phylogenomic reconstructions and comparative analyses of Kickxellomycotina fungi.</title>
        <authorList>
            <person name="Reynolds N.K."/>
            <person name="Stajich J.E."/>
            <person name="Barry K."/>
            <person name="Grigoriev I.V."/>
            <person name="Crous P."/>
            <person name="Smith M.E."/>
        </authorList>
    </citation>
    <scope>NUCLEOTIDE SEQUENCE</scope>
    <source>
        <strain evidence="1">CBS 109366</strain>
    </source>
</reference>
<evidence type="ECO:0000313" key="1">
    <source>
        <dbReference type="EMBL" id="KAJ2769473.1"/>
    </source>
</evidence>
<keyword evidence="2" id="KW-1185">Reference proteome</keyword>